<sequence>MTVIRPAIPADQPALVRLQSHLPEPSPGLLAGTLDETALTPATVLVSVEGTEPVGYLLAVPGDDTTYVAELVVAPDYRREGRAKALLSACAEDGSSLTVTVAPDNEAARTLYEACGFEKERRLPDFFDDGPALLYRRD</sequence>
<dbReference type="SUPFAM" id="SSF55729">
    <property type="entry name" value="Acyl-CoA N-acyltransferases (Nat)"/>
    <property type="match status" value="1"/>
</dbReference>
<dbReference type="EMBL" id="REFS01000006">
    <property type="protein sequence ID" value="RMB12877.1"/>
    <property type="molecule type" value="Genomic_DNA"/>
</dbReference>
<name>A0A3M0CV24_9EURY</name>
<dbReference type="Gene3D" id="3.40.630.30">
    <property type="match status" value="1"/>
</dbReference>
<dbReference type="InterPro" id="IPR000182">
    <property type="entry name" value="GNAT_dom"/>
</dbReference>
<keyword evidence="4" id="KW-0687">Ribonucleoprotein</keyword>
<dbReference type="GO" id="GO:0016747">
    <property type="term" value="F:acyltransferase activity, transferring groups other than amino-acyl groups"/>
    <property type="evidence" value="ECO:0007669"/>
    <property type="project" value="InterPro"/>
</dbReference>
<dbReference type="RefSeq" id="WP_241966840.1">
    <property type="nucleotide sequence ID" value="NZ_CP034145.1"/>
</dbReference>
<accession>A0A3M0CV24</accession>
<dbReference type="GO" id="GO:0005840">
    <property type="term" value="C:ribosome"/>
    <property type="evidence" value="ECO:0007669"/>
    <property type="project" value="UniProtKB-KW"/>
</dbReference>
<feature type="domain" description="N-acetyltransferase" evidence="3">
    <location>
        <begin position="2"/>
        <end position="138"/>
    </location>
</feature>
<keyword evidence="4" id="KW-0689">Ribosomal protein</keyword>
<gene>
    <name evidence="4" type="ORF">ATH50_3033</name>
</gene>
<evidence type="ECO:0000313" key="5">
    <source>
        <dbReference type="Proteomes" id="UP000277326"/>
    </source>
</evidence>
<dbReference type="AlphaFoldDB" id="A0A3M0CV24"/>
<dbReference type="InterPro" id="IPR016181">
    <property type="entry name" value="Acyl_CoA_acyltransferase"/>
</dbReference>
<dbReference type="CDD" id="cd04301">
    <property type="entry name" value="NAT_SF"/>
    <property type="match status" value="1"/>
</dbReference>
<proteinExistence type="predicted"/>
<dbReference type="Proteomes" id="UP000277326">
    <property type="component" value="Unassembled WGS sequence"/>
</dbReference>
<dbReference type="GeneID" id="38472665"/>
<protein>
    <submittedName>
        <fullName evidence="4">Ribosomal protein S18 acetylase RimI-like enzyme</fullName>
    </submittedName>
</protein>
<dbReference type="InterPro" id="IPR050832">
    <property type="entry name" value="Bact_Acetyltransf"/>
</dbReference>
<evidence type="ECO:0000256" key="2">
    <source>
        <dbReference type="ARBA" id="ARBA00023315"/>
    </source>
</evidence>
<comment type="caution">
    <text evidence="4">The sequence shown here is derived from an EMBL/GenBank/DDBJ whole genome shotgun (WGS) entry which is preliminary data.</text>
</comment>
<evidence type="ECO:0000313" key="4">
    <source>
        <dbReference type="EMBL" id="RMB12877.1"/>
    </source>
</evidence>
<organism evidence="4 5">
    <name type="scientific">Haloplanus aerogenes</name>
    <dbReference type="NCBI Taxonomy" id="660522"/>
    <lineage>
        <taxon>Archaea</taxon>
        <taxon>Methanobacteriati</taxon>
        <taxon>Methanobacteriota</taxon>
        <taxon>Stenosarchaea group</taxon>
        <taxon>Halobacteria</taxon>
        <taxon>Halobacteriales</taxon>
        <taxon>Haloferacaceae</taxon>
        <taxon>Haloplanus</taxon>
    </lineage>
</organism>
<keyword evidence="1" id="KW-0808">Transferase</keyword>
<dbReference type="PROSITE" id="PS51186">
    <property type="entry name" value="GNAT"/>
    <property type="match status" value="1"/>
</dbReference>
<reference evidence="4 5" key="1">
    <citation type="journal article" date="2015" name="Stand. Genomic Sci.">
        <title>Genomic Encyclopedia of Bacterial and Archaeal Type Strains, Phase III: the genomes of soil and plant-associated and newly described type strains.</title>
        <authorList>
            <person name="Whitman W.B."/>
            <person name="Woyke T."/>
            <person name="Klenk H.P."/>
            <person name="Zhou Y."/>
            <person name="Lilburn T.G."/>
            <person name="Beck B.J."/>
            <person name="De Vos P."/>
            <person name="Vandamme P."/>
            <person name="Eisen J.A."/>
            <person name="Garrity G."/>
            <person name="Hugenholtz P."/>
            <person name="Kyrpides N.C."/>
        </authorList>
    </citation>
    <scope>NUCLEOTIDE SEQUENCE [LARGE SCALE GENOMIC DNA]</scope>
    <source>
        <strain evidence="4 5">CGMCC 1.10124</strain>
    </source>
</reference>
<dbReference type="PANTHER" id="PTHR43877">
    <property type="entry name" value="AMINOALKYLPHOSPHONATE N-ACETYLTRANSFERASE-RELATED-RELATED"/>
    <property type="match status" value="1"/>
</dbReference>
<evidence type="ECO:0000259" key="3">
    <source>
        <dbReference type="PROSITE" id="PS51186"/>
    </source>
</evidence>
<evidence type="ECO:0000256" key="1">
    <source>
        <dbReference type="ARBA" id="ARBA00022679"/>
    </source>
</evidence>
<dbReference type="Pfam" id="PF00583">
    <property type="entry name" value="Acetyltransf_1"/>
    <property type="match status" value="1"/>
</dbReference>
<keyword evidence="2" id="KW-0012">Acyltransferase</keyword>